<protein>
    <submittedName>
        <fullName evidence="1">Uncharacterized protein</fullName>
    </submittedName>
</protein>
<gene>
    <name evidence="1" type="ORF">Pint_16546</name>
</gene>
<evidence type="ECO:0000313" key="1">
    <source>
        <dbReference type="EMBL" id="KAJ0047939.1"/>
    </source>
</evidence>
<reference evidence="2" key="1">
    <citation type="journal article" date="2023" name="G3 (Bethesda)">
        <title>Genome assembly and association tests identify interacting loci associated with vigor, precocity, and sex in interspecific pistachio rootstocks.</title>
        <authorList>
            <person name="Palmer W."/>
            <person name="Jacygrad E."/>
            <person name="Sagayaradj S."/>
            <person name="Cavanaugh K."/>
            <person name="Han R."/>
            <person name="Bertier L."/>
            <person name="Beede B."/>
            <person name="Kafkas S."/>
            <person name="Golino D."/>
            <person name="Preece J."/>
            <person name="Michelmore R."/>
        </authorList>
    </citation>
    <scope>NUCLEOTIDE SEQUENCE [LARGE SCALE GENOMIC DNA]</scope>
</reference>
<accession>A0ACC0Z959</accession>
<sequence length="149" mass="16437">MVAHVSDFGISKLLDEGDSKTRTMTLATIGYMALEYGSATGIISTYSFGVLLMETFTRKKPTDKMFTGEMSLKHLVESSLSHAVTEVVDANLLREQNGFAAKVKCMVSIMNLALNCCMESPEQRMNMKDALAKLKKMKLQFLKDVGAPN</sequence>
<comment type="caution">
    <text evidence="1">The sequence shown here is derived from an EMBL/GenBank/DDBJ whole genome shotgun (WGS) entry which is preliminary data.</text>
</comment>
<organism evidence="1 2">
    <name type="scientific">Pistacia integerrima</name>
    <dbReference type="NCBI Taxonomy" id="434235"/>
    <lineage>
        <taxon>Eukaryota</taxon>
        <taxon>Viridiplantae</taxon>
        <taxon>Streptophyta</taxon>
        <taxon>Embryophyta</taxon>
        <taxon>Tracheophyta</taxon>
        <taxon>Spermatophyta</taxon>
        <taxon>Magnoliopsida</taxon>
        <taxon>eudicotyledons</taxon>
        <taxon>Gunneridae</taxon>
        <taxon>Pentapetalae</taxon>
        <taxon>rosids</taxon>
        <taxon>malvids</taxon>
        <taxon>Sapindales</taxon>
        <taxon>Anacardiaceae</taxon>
        <taxon>Pistacia</taxon>
    </lineage>
</organism>
<keyword evidence="2" id="KW-1185">Reference proteome</keyword>
<dbReference type="EMBL" id="CM047737">
    <property type="protein sequence ID" value="KAJ0047939.1"/>
    <property type="molecule type" value="Genomic_DNA"/>
</dbReference>
<dbReference type="Proteomes" id="UP001163603">
    <property type="component" value="Chromosome 2"/>
</dbReference>
<proteinExistence type="predicted"/>
<evidence type="ECO:0000313" key="2">
    <source>
        <dbReference type="Proteomes" id="UP001163603"/>
    </source>
</evidence>
<name>A0ACC0Z959_9ROSI</name>